<gene>
    <name evidence="1" type="ORF">BN2156_01946</name>
</gene>
<protein>
    <submittedName>
        <fullName evidence="1">Uncharacterized protein</fullName>
    </submittedName>
</protein>
<proteinExistence type="predicted"/>
<dbReference type="EMBL" id="CWKH01000001">
    <property type="protein sequence ID" value="CRZ15088.1"/>
    <property type="molecule type" value="Genomic_DNA"/>
</dbReference>
<reference evidence="2" key="1">
    <citation type="submission" date="2015-07" db="EMBL/GenBank/DDBJ databases">
        <authorList>
            <person name="Urmite Genomes"/>
        </authorList>
    </citation>
    <scope>NUCLEOTIDE SEQUENCE [LARGE SCALE GENOMIC DNA]</scope>
    <source>
        <strain evidence="2">type strain: ATCC 49404</strain>
    </source>
</reference>
<dbReference type="STRING" id="146018.BN2156_01946"/>
<name>A0A0H5RM44_9MYCO</name>
<organism evidence="1 2">
    <name type="scientific">Mycolicibacterium neworleansense</name>
    <dbReference type="NCBI Taxonomy" id="146018"/>
    <lineage>
        <taxon>Bacteria</taxon>
        <taxon>Bacillati</taxon>
        <taxon>Actinomycetota</taxon>
        <taxon>Actinomycetes</taxon>
        <taxon>Mycobacteriales</taxon>
        <taxon>Mycobacteriaceae</taxon>
        <taxon>Mycolicibacterium</taxon>
    </lineage>
</organism>
<keyword evidence="2" id="KW-1185">Reference proteome</keyword>
<dbReference type="AlphaFoldDB" id="A0A0H5RM44"/>
<sequence length="36" mass="3587">MLAHRAPAPGPVRINVPGVKVGGIGADLLPGVPTRC</sequence>
<evidence type="ECO:0000313" key="1">
    <source>
        <dbReference type="EMBL" id="CRZ15088.1"/>
    </source>
</evidence>
<evidence type="ECO:0000313" key="2">
    <source>
        <dbReference type="Proteomes" id="UP000199147"/>
    </source>
</evidence>
<dbReference type="Proteomes" id="UP000199147">
    <property type="component" value="Unassembled WGS sequence"/>
</dbReference>
<accession>A0A0H5RM44</accession>